<evidence type="ECO:0008006" key="3">
    <source>
        <dbReference type="Google" id="ProtNLM"/>
    </source>
</evidence>
<organism evidence="1 2">
    <name type="scientific">Athelia psychrophila</name>
    <dbReference type="NCBI Taxonomy" id="1759441"/>
    <lineage>
        <taxon>Eukaryota</taxon>
        <taxon>Fungi</taxon>
        <taxon>Dikarya</taxon>
        <taxon>Basidiomycota</taxon>
        <taxon>Agaricomycotina</taxon>
        <taxon>Agaricomycetes</taxon>
        <taxon>Agaricomycetidae</taxon>
        <taxon>Atheliales</taxon>
        <taxon>Atheliaceae</taxon>
        <taxon>Athelia</taxon>
    </lineage>
</organism>
<reference evidence="1 2" key="1">
    <citation type="journal article" date="2016" name="Mol. Biol. Evol.">
        <title>Comparative Genomics of Early-Diverging Mushroom-Forming Fungi Provides Insights into the Origins of Lignocellulose Decay Capabilities.</title>
        <authorList>
            <person name="Nagy L.G."/>
            <person name="Riley R."/>
            <person name="Tritt A."/>
            <person name="Adam C."/>
            <person name="Daum C."/>
            <person name="Floudas D."/>
            <person name="Sun H."/>
            <person name="Yadav J.S."/>
            <person name="Pangilinan J."/>
            <person name="Larsson K.H."/>
            <person name="Matsuura K."/>
            <person name="Barry K."/>
            <person name="Labutti K."/>
            <person name="Kuo R."/>
            <person name="Ohm R.A."/>
            <person name="Bhattacharya S.S."/>
            <person name="Shirouzu T."/>
            <person name="Yoshinaga Y."/>
            <person name="Martin F.M."/>
            <person name="Grigoriev I.V."/>
            <person name="Hibbett D.S."/>
        </authorList>
    </citation>
    <scope>NUCLEOTIDE SEQUENCE [LARGE SCALE GENOMIC DNA]</scope>
    <source>
        <strain evidence="1 2">CBS 109695</strain>
    </source>
</reference>
<evidence type="ECO:0000313" key="2">
    <source>
        <dbReference type="Proteomes" id="UP000076532"/>
    </source>
</evidence>
<dbReference type="Proteomes" id="UP000076532">
    <property type="component" value="Unassembled WGS sequence"/>
</dbReference>
<keyword evidence="2" id="KW-1185">Reference proteome</keyword>
<protein>
    <recommendedName>
        <fullName evidence="3">G domain-containing protein</fullName>
    </recommendedName>
</protein>
<proteinExistence type="predicted"/>
<name>A0A166E1B3_9AGAM</name>
<dbReference type="AlphaFoldDB" id="A0A166E1B3"/>
<dbReference type="SUPFAM" id="SSF52540">
    <property type="entry name" value="P-loop containing nucleoside triphosphate hydrolases"/>
    <property type="match status" value="1"/>
</dbReference>
<accession>A0A166E1B3</accession>
<dbReference type="InterPro" id="IPR027417">
    <property type="entry name" value="P-loop_NTPase"/>
</dbReference>
<gene>
    <name evidence="1" type="ORF">FIBSPDRAFT_750439</name>
</gene>
<dbReference type="CDD" id="cd00882">
    <property type="entry name" value="Ras_like_GTPase"/>
    <property type="match status" value="1"/>
</dbReference>
<evidence type="ECO:0000313" key="1">
    <source>
        <dbReference type="EMBL" id="KZP15288.1"/>
    </source>
</evidence>
<dbReference type="OrthoDB" id="59699at2759"/>
<dbReference type="EMBL" id="KV417606">
    <property type="protein sequence ID" value="KZP15288.1"/>
    <property type="molecule type" value="Genomic_DNA"/>
</dbReference>
<sequence length="246" mass="27309">MGRSNAGKTTILKKVCNTVDEPMIFSPSGKQIDTFVITPSAERGHHDINNELQQFFKSNPEFIFHDSRGFEAGSVDETETVRGFLSKRAKARELADQLHAVWYCLPTDTARPILAADEIFFNEFGIGKAPVIVIFTKFDGLVTTSFNELRGHLGIKEARKQAPAAAEIKLHNLFKMPLDATKFPPTASLHLGCEWDQNDMERPGTTCSALIEETANAITDDALKTLFISVQQINVDLCIQQALRKA</sequence>
<dbReference type="Gene3D" id="3.40.50.300">
    <property type="entry name" value="P-loop containing nucleotide triphosphate hydrolases"/>
    <property type="match status" value="1"/>
</dbReference>